<protein>
    <submittedName>
        <fullName evidence="1">Uncharacterized protein</fullName>
    </submittedName>
</protein>
<sequence>MSLFRSGEDTKYSNASKKSNATLVINSLTTVMYSHRYIELDDSRAGYSCGKGSVCTSCQIPLTGKICGVMTSQSNGQVYMYNSTVQTSDSYLSKFKVGYRNVSTALLLLDILLGEQSIAIIIEWINLLF</sequence>
<evidence type="ECO:0000313" key="2">
    <source>
        <dbReference type="Proteomes" id="UP000306719"/>
    </source>
</evidence>
<organism evidence="1 2">
    <name type="scientific">Pseudoalteromonas rubra</name>
    <dbReference type="NCBI Taxonomy" id="43658"/>
    <lineage>
        <taxon>Bacteria</taxon>
        <taxon>Pseudomonadati</taxon>
        <taxon>Pseudomonadota</taxon>
        <taxon>Gammaproteobacteria</taxon>
        <taxon>Alteromonadales</taxon>
        <taxon>Pseudoalteromonadaceae</taxon>
        <taxon>Pseudoalteromonas</taxon>
    </lineage>
</organism>
<reference evidence="1 2" key="1">
    <citation type="submission" date="2018-01" db="EMBL/GenBank/DDBJ databases">
        <authorList>
            <person name="Paulsen S."/>
            <person name="Gram L.K."/>
        </authorList>
    </citation>
    <scope>NUCLEOTIDE SEQUENCE [LARGE SCALE GENOMIC DNA]</scope>
    <source>
        <strain evidence="1 2">S2599</strain>
    </source>
</reference>
<dbReference type="Proteomes" id="UP000306719">
    <property type="component" value="Unassembled WGS sequence"/>
</dbReference>
<evidence type="ECO:0000313" key="1">
    <source>
        <dbReference type="EMBL" id="TMP32049.1"/>
    </source>
</evidence>
<dbReference type="AlphaFoldDB" id="A0A5S3WSC7"/>
<name>A0A5S3WSC7_9GAMM</name>
<dbReference type="RefSeq" id="WP_138546721.1">
    <property type="nucleotide sequence ID" value="NZ_PNCJ01000052.1"/>
</dbReference>
<comment type="caution">
    <text evidence="1">The sequence shown here is derived from an EMBL/GenBank/DDBJ whole genome shotgun (WGS) entry which is preliminary data.</text>
</comment>
<reference evidence="2" key="2">
    <citation type="submission" date="2019-06" db="EMBL/GenBank/DDBJ databases">
        <title>Co-occurence of chitin degradation, pigmentation and bioactivity in marine Pseudoalteromonas.</title>
        <authorList>
            <person name="Sonnenschein E.C."/>
            <person name="Bech P.K."/>
        </authorList>
    </citation>
    <scope>NUCLEOTIDE SEQUENCE [LARGE SCALE GENOMIC DNA]</scope>
    <source>
        <strain evidence="2">S2599</strain>
    </source>
</reference>
<proteinExistence type="predicted"/>
<accession>A0A5S3WSC7</accession>
<dbReference type="EMBL" id="PNCJ01000052">
    <property type="protein sequence ID" value="TMP32049.1"/>
    <property type="molecule type" value="Genomic_DNA"/>
</dbReference>
<gene>
    <name evidence="1" type="ORF">CWB98_21930</name>
</gene>